<dbReference type="NCBIfam" id="TIGR01488">
    <property type="entry name" value="HAD-SF-IB"/>
    <property type="match status" value="1"/>
</dbReference>
<keyword evidence="3" id="KW-0378">Hydrolase</keyword>
<dbReference type="PANTHER" id="PTHR43344:SF13">
    <property type="entry name" value="PHOSPHATASE RV3661-RELATED"/>
    <property type="match status" value="1"/>
</dbReference>
<reference evidence="5 6" key="1">
    <citation type="submission" date="2018-06" db="EMBL/GenBank/DDBJ databases">
        <authorList>
            <consortium name="Pathogen Informatics"/>
            <person name="Doyle S."/>
        </authorList>
    </citation>
    <scope>NUCLEOTIDE SEQUENCE [LARGE SCALE GENOMIC DNA]</scope>
    <source>
        <strain evidence="6">ATCC 11859 / DSM 33 / NCIB 8841 / NCTC 4822</strain>
    </source>
</reference>
<dbReference type="Proteomes" id="UP000254519">
    <property type="component" value="Unassembled WGS sequence"/>
</dbReference>
<keyword evidence="4" id="KW-0460">Magnesium</keyword>
<dbReference type="EMBL" id="UGYZ01000002">
    <property type="protein sequence ID" value="SUJ14249.1"/>
    <property type="molecule type" value="Genomic_DNA"/>
</dbReference>
<dbReference type="PROSITE" id="PS01228">
    <property type="entry name" value="COF_1"/>
    <property type="match status" value="1"/>
</dbReference>
<keyword evidence="6" id="KW-1185">Reference proteome</keyword>
<dbReference type="NCBIfam" id="TIGR01490">
    <property type="entry name" value="HAD-SF-IB-hyp1"/>
    <property type="match status" value="1"/>
</dbReference>
<dbReference type="SUPFAM" id="SSF56784">
    <property type="entry name" value="HAD-like"/>
    <property type="match status" value="1"/>
</dbReference>
<gene>
    <name evidence="5" type="ORF">NCTC4822_02417</name>
</gene>
<keyword evidence="2" id="KW-0479">Metal-binding</keyword>
<dbReference type="AlphaFoldDB" id="A0A380C6S9"/>
<evidence type="ECO:0000256" key="2">
    <source>
        <dbReference type="ARBA" id="ARBA00022723"/>
    </source>
</evidence>
<evidence type="ECO:0000256" key="1">
    <source>
        <dbReference type="ARBA" id="ARBA00009184"/>
    </source>
</evidence>
<dbReference type="InterPro" id="IPR036412">
    <property type="entry name" value="HAD-like_sf"/>
</dbReference>
<evidence type="ECO:0000313" key="5">
    <source>
        <dbReference type="EMBL" id="SUJ14249.1"/>
    </source>
</evidence>
<dbReference type="InterPro" id="IPR006385">
    <property type="entry name" value="HAD_hydro_SerB1"/>
</dbReference>
<dbReference type="InterPro" id="IPR023214">
    <property type="entry name" value="HAD_sf"/>
</dbReference>
<dbReference type="Gene3D" id="3.40.50.1000">
    <property type="entry name" value="HAD superfamily/HAD-like"/>
    <property type="match status" value="1"/>
</dbReference>
<evidence type="ECO:0000313" key="6">
    <source>
        <dbReference type="Proteomes" id="UP000254519"/>
    </source>
</evidence>
<evidence type="ECO:0000256" key="3">
    <source>
        <dbReference type="ARBA" id="ARBA00022801"/>
    </source>
</evidence>
<comment type="similarity">
    <text evidence="1">Belongs to the HAD-like hydrolase superfamily. SerB family.</text>
</comment>
<dbReference type="Gene3D" id="1.20.1440.100">
    <property type="entry name" value="SG protein - dephosphorylation function"/>
    <property type="match status" value="1"/>
</dbReference>
<proteinExistence type="inferred from homology"/>
<sequence length="226" mass="26313">MKEWVKQMRVAIFDFDGTLYSKETYQIMMDHLKEHPLYRKRYPQFMRTILPPYIASKAKIYPTEKMRERSMQIYLNALNELTIEEVDIYFEQIAQKMREDFNEAIVAKVKEHASDDFYMMLVSGAYTPLLHTAVQGLPFDTIIGTDIPVANGKITSKSPIYHIQGTRKNEKIQQVLHGKKIDWQNSFAYADSYSDLSVLSLVGNPVAVQPEPKLQTIAERREWTIL</sequence>
<dbReference type="GO" id="GO:0016787">
    <property type="term" value="F:hydrolase activity"/>
    <property type="evidence" value="ECO:0007669"/>
    <property type="project" value="UniProtKB-KW"/>
</dbReference>
<dbReference type="GO" id="GO:0046872">
    <property type="term" value="F:metal ion binding"/>
    <property type="evidence" value="ECO:0007669"/>
    <property type="project" value="UniProtKB-KW"/>
</dbReference>
<protein>
    <submittedName>
        <fullName evidence="5">ACT domain-containing protein</fullName>
    </submittedName>
</protein>
<dbReference type="InterPro" id="IPR050582">
    <property type="entry name" value="HAD-like_SerB"/>
</dbReference>
<accession>A0A380C6S9</accession>
<evidence type="ECO:0000256" key="4">
    <source>
        <dbReference type="ARBA" id="ARBA00022842"/>
    </source>
</evidence>
<dbReference type="Pfam" id="PF12710">
    <property type="entry name" value="HAD"/>
    <property type="match status" value="1"/>
</dbReference>
<name>A0A380C6S9_SPOPA</name>
<organism evidence="5 6">
    <name type="scientific">Sporosarcina pasteurii</name>
    <name type="common">Bacillus pasteurii</name>
    <dbReference type="NCBI Taxonomy" id="1474"/>
    <lineage>
        <taxon>Bacteria</taxon>
        <taxon>Bacillati</taxon>
        <taxon>Bacillota</taxon>
        <taxon>Bacilli</taxon>
        <taxon>Bacillales</taxon>
        <taxon>Caryophanaceae</taxon>
        <taxon>Sporosarcina</taxon>
    </lineage>
</organism>
<dbReference type="PANTHER" id="PTHR43344">
    <property type="entry name" value="PHOSPHOSERINE PHOSPHATASE"/>
    <property type="match status" value="1"/>
</dbReference>